<dbReference type="RefSeq" id="WP_073611493.1">
    <property type="nucleotide sequence ID" value="NZ_FRFE01000001.1"/>
</dbReference>
<evidence type="ECO:0000256" key="2">
    <source>
        <dbReference type="PROSITE-ProRule" id="PRU00703"/>
    </source>
</evidence>
<evidence type="ECO:0000313" key="4">
    <source>
        <dbReference type="EMBL" id="SHO42719.1"/>
    </source>
</evidence>
<evidence type="ECO:0000313" key="5">
    <source>
        <dbReference type="Proteomes" id="UP000184603"/>
    </source>
</evidence>
<proteinExistence type="predicted"/>
<name>A0A1M7XVR5_9BACT</name>
<dbReference type="Gene3D" id="3.10.580.10">
    <property type="entry name" value="CBS-domain"/>
    <property type="match status" value="1"/>
</dbReference>
<dbReference type="InterPro" id="IPR046342">
    <property type="entry name" value="CBS_dom_sf"/>
</dbReference>
<evidence type="ECO:0000259" key="3">
    <source>
        <dbReference type="PROSITE" id="PS51371"/>
    </source>
</evidence>
<dbReference type="SUPFAM" id="SSF54631">
    <property type="entry name" value="CBS-domain pair"/>
    <property type="match status" value="1"/>
</dbReference>
<keyword evidence="1 2" id="KW-0129">CBS domain</keyword>
<sequence length="164" mass="18590">MKVRDIMEPLHNWLTPEMSVLQAIQVMKRTKRGHGLSVNGIAVLDNEMKLVGIVSTKDILRLIIPSYAYMEGVASDDESWEGMRLDRTEKVRTMKVRDIMTEDVRTISMHDSVMHCADIMLTEQLRRLPVIGTDGRVLGIIYLRDVYNAVTDILCDTSAIVQTA</sequence>
<keyword evidence="5" id="KW-1185">Reference proteome</keyword>
<feature type="domain" description="CBS" evidence="3">
    <location>
        <begin position="7"/>
        <end position="75"/>
    </location>
</feature>
<feature type="domain" description="CBS" evidence="3">
    <location>
        <begin position="100"/>
        <end position="157"/>
    </location>
</feature>
<dbReference type="SMART" id="SM00116">
    <property type="entry name" value="CBS"/>
    <property type="match status" value="2"/>
</dbReference>
<gene>
    <name evidence="4" type="ORF">SAMN02745220_00115</name>
</gene>
<dbReference type="STRING" id="1121416.SAMN02745220_00115"/>
<organism evidence="4 5">
    <name type="scientific">Desulfopila aestuarii DSM 18488</name>
    <dbReference type="NCBI Taxonomy" id="1121416"/>
    <lineage>
        <taxon>Bacteria</taxon>
        <taxon>Pseudomonadati</taxon>
        <taxon>Thermodesulfobacteriota</taxon>
        <taxon>Desulfobulbia</taxon>
        <taxon>Desulfobulbales</taxon>
        <taxon>Desulfocapsaceae</taxon>
        <taxon>Desulfopila</taxon>
    </lineage>
</organism>
<dbReference type="AlphaFoldDB" id="A0A1M7XVR5"/>
<protein>
    <submittedName>
        <fullName evidence="4">CBS domain-containing protein</fullName>
    </submittedName>
</protein>
<dbReference type="InterPro" id="IPR051257">
    <property type="entry name" value="Diverse_CBS-Domain"/>
</dbReference>
<dbReference type="PANTHER" id="PTHR43080">
    <property type="entry name" value="CBS DOMAIN-CONTAINING PROTEIN CBSX3, MITOCHONDRIAL"/>
    <property type="match status" value="1"/>
</dbReference>
<dbReference type="InterPro" id="IPR000644">
    <property type="entry name" value="CBS_dom"/>
</dbReference>
<reference evidence="4 5" key="1">
    <citation type="submission" date="2016-12" db="EMBL/GenBank/DDBJ databases">
        <authorList>
            <person name="Song W.-J."/>
            <person name="Kurnit D.M."/>
        </authorList>
    </citation>
    <scope>NUCLEOTIDE SEQUENCE [LARGE SCALE GENOMIC DNA]</scope>
    <source>
        <strain evidence="4 5">DSM 18488</strain>
    </source>
</reference>
<accession>A0A1M7XVR5</accession>
<dbReference type="Pfam" id="PF00571">
    <property type="entry name" value="CBS"/>
    <property type="match status" value="2"/>
</dbReference>
<dbReference type="Proteomes" id="UP000184603">
    <property type="component" value="Unassembled WGS sequence"/>
</dbReference>
<dbReference type="EMBL" id="FRFE01000001">
    <property type="protein sequence ID" value="SHO42719.1"/>
    <property type="molecule type" value="Genomic_DNA"/>
</dbReference>
<dbReference type="PANTHER" id="PTHR43080:SF2">
    <property type="entry name" value="CBS DOMAIN-CONTAINING PROTEIN"/>
    <property type="match status" value="1"/>
</dbReference>
<evidence type="ECO:0000256" key="1">
    <source>
        <dbReference type="ARBA" id="ARBA00023122"/>
    </source>
</evidence>
<dbReference type="OrthoDB" id="5430858at2"/>
<dbReference type="PROSITE" id="PS51371">
    <property type="entry name" value="CBS"/>
    <property type="match status" value="2"/>
</dbReference>